<feature type="transmembrane region" description="Helical" evidence="1">
    <location>
        <begin position="7"/>
        <end position="28"/>
    </location>
</feature>
<dbReference type="OrthoDB" id="2851712at2"/>
<dbReference type="Proteomes" id="UP000247476">
    <property type="component" value="Unassembled WGS sequence"/>
</dbReference>
<evidence type="ECO:0008006" key="4">
    <source>
        <dbReference type="Google" id="ProtNLM"/>
    </source>
</evidence>
<protein>
    <recommendedName>
        <fullName evidence="4">DUF4386 domain-containing protein</fullName>
    </recommendedName>
</protein>
<comment type="caution">
    <text evidence="2">The sequence shown here is derived from an EMBL/GenBank/DDBJ whole genome shotgun (WGS) entry which is preliminary data.</text>
</comment>
<evidence type="ECO:0000313" key="3">
    <source>
        <dbReference type="Proteomes" id="UP000247476"/>
    </source>
</evidence>
<name>A0A2V5K1N8_9BACL</name>
<sequence length="228" mass="24447">MIIPKGYLTFGGWALMLGGAMGAVGQLVHAPDVPDSVEHIPHFLDMAVNVHVLLAWASAFVLMGLPAIFLRQAQGLKWWGWLALPLLFIALMFEIFHGPVQILAYPILFGSIDSPAALQAVSDQINHLSVDRYPAQLLVLVPIVPFLFAGMVLLGIATLTSRTIHKAPGVALLVVFALLVIGRFVPIRFFELAFSYVHLAFAAYGAAIVFGRGRIAAADSPEAAAPSA</sequence>
<reference evidence="2 3" key="1">
    <citation type="submission" date="2018-05" db="EMBL/GenBank/DDBJ databases">
        <title>Paenibacillus flagellatus sp. nov., isolated from selenium mineral soil.</title>
        <authorList>
            <person name="Dai X."/>
        </authorList>
    </citation>
    <scope>NUCLEOTIDE SEQUENCE [LARGE SCALE GENOMIC DNA]</scope>
    <source>
        <strain evidence="2 3">DXL2</strain>
    </source>
</reference>
<dbReference type="AlphaFoldDB" id="A0A2V5K1N8"/>
<dbReference type="EMBL" id="QJVJ01000009">
    <property type="protein sequence ID" value="PYI52532.1"/>
    <property type="molecule type" value="Genomic_DNA"/>
</dbReference>
<feature type="transmembrane region" description="Helical" evidence="1">
    <location>
        <begin position="137"/>
        <end position="157"/>
    </location>
</feature>
<feature type="transmembrane region" description="Helical" evidence="1">
    <location>
        <begin position="193"/>
        <end position="211"/>
    </location>
</feature>
<keyword evidence="1" id="KW-0812">Transmembrane</keyword>
<proteinExistence type="predicted"/>
<dbReference type="RefSeq" id="WP_110841903.1">
    <property type="nucleotide sequence ID" value="NZ_QJVJ01000009.1"/>
</dbReference>
<evidence type="ECO:0000256" key="1">
    <source>
        <dbReference type="SAM" id="Phobius"/>
    </source>
</evidence>
<gene>
    <name evidence="2" type="ORF">DLM86_20365</name>
</gene>
<organism evidence="2 3">
    <name type="scientific">Paenibacillus flagellatus</name>
    <dbReference type="NCBI Taxonomy" id="2211139"/>
    <lineage>
        <taxon>Bacteria</taxon>
        <taxon>Bacillati</taxon>
        <taxon>Bacillota</taxon>
        <taxon>Bacilli</taxon>
        <taxon>Bacillales</taxon>
        <taxon>Paenibacillaceae</taxon>
        <taxon>Paenibacillus</taxon>
    </lineage>
</organism>
<feature type="transmembrane region" description="Helical" evidence="1">
    <location>
        <begin position="82"/>
        <end position="108"/>
    </location>
</feature>
<feature type="transmembrane region" description="Helical" evidence="1">
    <location>
        <begin position="169"/>
        <end position="187"/>
    </location>
</feature>
<accession>A0A2V5K1N8</accession>
<keyword evidence="1" id="KW-1133">Transmembrane helix</keyword>
<evidence type="ECO:0000313" key="2">
    <source>
        <dbReference type="EMBL" id="PYI52532.1"/>
    </source>
</evidence>
<keyword evidence="3" id="KW-1185">Reference proteome</keyword>
<keyword evidence="1" id="KW-0472">Membrane</keyword>
<feature type="transmembrane region" description="Helical" evidence="1">
    <location>
        <begin position="48"/>
        <end position="70"/>
    </location>
</feature>